<comment type="similarity">
    <text evidence="3 10">Belongs to the ATPase gamma chain family.</text>
</comment>
<dbReference type="Gene3D" id="1.10.287.80">
    <property type="entry name" value="ATP synthase, gamma subunit, helix hairpin domain"/>
    <property type="match status" value="2"/>
</dbReference>
<evidence type="ECO:0000256" key="5">
    <source>
        <dbReference type="ARBA" id="ARBA00022781"/>
    </source>
</evidence>
<keyword evidence="10" id="KW-1003">Cell membrane</keyword>
<dbReference type="Gene3D" id="3.40.1380.10">
    <property type="match status" value="1"/>
</dbReference>
<dbReference type="PRINTS" id="PR00126">
    <property type="entry name" value="ATPASEGAMMA"/>
</dbReference>
<dbReference type="AlphaFoldDB" id="A0A7Y9DWK6"/>
<accession>A0A7Y9DWK6</accession>
<comment type="subcellular location">
    <subcellularLocation>
        <location evidence="10">Cell membrane</location>
        <topology evidence="10">Peripheral membrane protein</topology>
    </subcellularLocation>
    <subcellularLocation>
        <location evidence="2">Membrane</location>
        <topology evidence="2">Peripheral membrane protein</topology>
    </subcellularLocation>
</comment>
<dbReference type="Pfam" id="PF00231">
    <property type="entry name" value="ATP-synt"/>
    <property type="match status" value="1"/>
</dbReference>
<dbReference type="CDD" id="cd12151">
    <property type="entry name" value="F1-ATPase_gamma"/>
    <property type="match status" value="1"/>
</dbReference>
<comment type="subunit">
    <text evidence="10">F-type ATPases have 2 components, CF(1) - the catalytic core - and CF(0) - the membrane proton channel. CF(1) has five subunits: alpha(3), beta(3), gamma(1), delta(1), epsilon(1). CF(0) has three main subunits: a, b and c.</text>
</comment>
<dbReference type="NCBIfam" id="NF004145">
    <property type="entry name" value="PRK05621.1-2"/>
    <property type="match status" value="1"/>
</dbReference>
<evidence type="ECO:0000256" key="6">
    <source>
        <dbReference type="ARBA" id="ARBA00023065"/>
    </source>
</evidence>
<dbReference type="InterPro" id="IPR000131">
    <property type="entry name" value="ATP_synth_F1_gsu"/>
</dbReference>
<evidence type="ECO:0000256" key="7">
    <source>
        <dbReference type="ARBA" id="ARBA00023136"/>
    </source>
</evidence>
<evidence type="ECO:0000256" key="4">
    <source>
        <dbReference type="ARBA" id="ARBA00022448"/>
    </source>
</evidence>
<dbReference type="InterPro" id="IPR035968">
    <property type="entry name" value="ATP_synth_F1_ATPase_gsu"/>
</dbReference>
<keyword evidence="7 10" id="KW-0472">Membrane</keyword>
<dbReference type="GO" id="GO:0042777">
    <property type="term" value="P:proton motive force-driven plasma membrane ATP synthesis"/>
    <property type="evidence" value="ECO:0007669"/>
    <property type="project" value="UniProtKB-UniRule"/>
</dbReference>
<evidence type="ECO:0000313" key="13">
    <source>
        <dbReference type="Proteomes" id="UP000535890"/>
    </source>
</evidence>
<comment type="caution">
    <text evidence="12">The sequence shown here is derived from an EMBL/GenBank/DDBJ whole genome shotgun (WGS) entry which is preliminary data.</text>
</comment>
<keyword evidence="4 10" id="KW-0813">Transport</keyword>
<evidence type="ECO:0000256" key="3">
    <source>
        <dbReference type="ARBA" id="ARBA00007681"/>
    </source>
</evidence>
<keyword evidence="13" id="KW-1185">Reference proteome</keyword>
<keyword evidence="5 10" id="KW-0375">Hydrogen ion transport</keyword>
<dbReference type="GO" id="GO:0045259">
    <property type="term" value="C:proton-transporting ATP synthase complex"/>
    <property type="evidence" value="ECO:0007669"/>
    <property type="project" value="UniProtKB-KW"/>
</dbReference>
<evidence type="ECO:0000256" key="8">
    <source>
        <dbReference type="ARBA" id="ARBA00023196"/>
    </source>
</evidence>
<keyword evidence="8 10" id="KW-0139">CF(1)</keyword>
<dbReference type="SUPFAM" id="SSF52943">
    <property type="entry name" value="ATP synthase (F1-ATPase), gamma subunit"/>
    <property type="match status" value="1"/>
</dbReference>
<dbReference type="PANTHER" id="PTHR11693:SF22">
    <property type="entry name" value="ATP SYNTHASE SUBUNIT GAMMA, MITOCHONDRIAL"/>
    <property type="match status" value="1"/>
</dbReference>
<dbReference type="GO" id="GO:0005524">
    <property type="term" value="F:ATP binding"/>
    <property type="evidence" value="ECO:0007669"/>
    <property type="project" value="UniProtKB-UniRule"/>
</dbReference>
<dbReference type="HAMAP" id="MF_00815">
    <property type="entry name" value="ATP_synth_gamma_bact"/>
    <property type="match status" value="1"/>
</dbReference>
<organism evidence="12 13">
    <name type="scientific">Actinomycetospora corticicola</name>
    <dbReference type="NCBI Taxonomy" id="663602"/>
    <lineage>
        <taxon>Bacteria</taxon>
        <taxon>Bacillati</taxon>
        <taxon>Actinomycetota</taxon>
        <taxon>Actinomycetes</taxon>
        <taxon>Pseudonocardiales</taxon>
        <taxon>Pseudonocardiaceae</taxon>
        <taxon>Actinomycetospora</taxon>
    </lineage>
</organism>
<protein>
    <recommendedName>
        <fullName evidence="10">ATP synthase gamma chain</fullName>
    </recommendedName>
    <alternativeName>
        <fullName evidence="10">ATP synthase F1 sector gamma subunit</fullName>
    </alternativeName>
    <alternativeName>
        <fullName evidence="10">F-ATPase gamma subunit</fullName>
    </alternativeName>
</protein>
<feature type="compositionally biased region" description="Low complexity" evidence="11">
    <location>
        <begin position="238"/>
        <end position="247"/>
    </location>
</feature>
<keyword evidence="6 10" id="KW-0406">Ion transport</keyword>
<gene>
    <name evidence="10" type="primary">atpG</name>
    <name evidence="12" type="ORF">BJ983_002970</name>
</gene>
<dbReference type="GO" id="GO:0046933">
    <property type="term" value="F:proton-transporting ATP synthase activity, rotational mechanism"/>
    <property type="evidence" value="ECO:0007669"/>
    <property type="project" value="UniProtKB-UniRule"/>
</dbReference>
<evidence type="ECO:0000256" key="11">
    <source>
        <dbReference type="SAM" id="MobiDB-lite"/>
    </source>
</evidence>
<sequence>MAANLRVLRRRIKSTKNIAQITKAMEMVAASRISKAQARVEAARPYSEEFTHVLRTAAKAGASDHPLLTPREEPKRAAIVVVTSDRGLCGGYNANVLRETERLIRRLDDEGKESTLYVIGGKGTAYFRFRNREMSGQFTGFSEVPDYSNAAHAADHLTAAFLAGGENEVSVDWDEDEHADSGADRKVMFRAPQDAEGKPGVDEIHVVFTQFRSMLTQTAVALQVAPLDLESEDDESETSGSDDSSSSGGSGGSDDSDGSGRDAEYAFEPEPEVLFDSLLPKYVRARVFAAMLDAAASESAARQRAMKAATDNANDLVDNLVRESNQARQAQITQEISEIVGGSDALAQ</sequence>
<evidence type="ECO:0000313" key="12">
    <source>
        <dbReference type="EMBL" id="NYD36868.1"/>
    </source>
</evidence>
<dbReference type="Proteomes" id="UP000535890">
    <property type="component" value="Unassembled WGS sequence"/>
</dbReference>
<dbReference type="EMBL" id="JACCBN010000001">
    <property type="protein sequence ID" value="NYD36868.1"/>
    <property type="molecule type" value="Genomic_DNA"/>
</dbReference>
<comment type="function">
    <text evidence="1 10">Produces ATP from ADP in the presence of a proton gradient across the membrane. The gamma chain is believed to be important in regulating ATPase activity and the flow of protons through the CF(0) complex.</text>
</comment>
<evidence type="ECO:0000256" key="10">
    <source>
        <dbReference type="HAMAP-Rule" id="MF_00815"/>
    </source>
</evidence>
<dbReference type="GO" id="GO:0005886">
    <property type="term" value="C:plasma membrane"/>
    <property type="evidence" value="ECO:0007669"/>
    <property type="project" value="UniProtKB-SubCell"/>
</dbReference>
<keyword evidence="9 10" id="KW-0066">ATP synthesis</keyword>
<evidence type="ECO:0000256" key="2">
    <source>
        <dbReference type="ARBA" id="ARBA00004170"/>
    </source>
</evidence>
<proteinExistence type="inferred from homology"/>
<dbReference type="NCBIfam" id="TIGR01146">
    <property type="entry name" value="ATPsyn_F1gamma"/>
    <property type="match status" value="1"/>
</dbReference>
<evidence type="ECO:0000256" key="9">
    <source>
        <dbReference type="ARBA" id="ARBA00023310"/>
    </source>
</evidence>
<dbReference type="PANTHER" id="PTHR11693">
    <property type="entry name" value="ATP SYNTHASE GAMMA CHAIN"/>
    <property type="match status" value="1"/>
</dbReference>
<name>A0A7Y9DWK6_9PSEU</name>
<evidence type="ECO:0000256" key="1">
    <source>
        <dbReference type="ARBA" id="ARBA00003456"/>
    </source>
</evidence>
<dbReference type="RefSeq" id="WP_179794490.1">
    <property type="nucleotide sequence ID" value="NZ_BAABHP010000021.1"/>
</dbReference>
<reference evidence="12 13" key="1">
    <citation type="submission" date="2020-07" db="EMBL/GenBank/DDBJ databases">
        <title>Sequencing the genomes of 1000 actinobacteria strains.</title>
        <authorList>
            <person name="Klenk H.-P."/>
        </authorList>
    </citation>
    <scope>NUCLEOTIDE SEQUENCE [LARGE SCALE GENOMIC DNA]</scope>
    <source>
        <strain evidence="12 13">DSM 45772</strain>
    </source>
</reference>
<feature type="region of interest" description="Disordered" evidence="11">
    <location>
        <begin position="229"/>
        <end position="264"/>
    </location>
</feature>